<organism evidence="1 2">
    <name type="scientific">Gregarina niphandrodes</name>
    <name type="common">Septate eugregarine</name>
    <dbReference type="NCBI Taxonomy" id="110365"/>
    <lineage>
        <taxon>Eukaryota</taxon>
        <taxon>Sar</taxon>
        <taxon>Alveolata</taxon>
        <taxon>Apicomplexa</taxon>
        <taxon>Conoidasida</taxon>
        <taxon>Gregarinasina</taxon>
        <taxon>Eugregarinorida</taxon>
        <taxon>Gregarinidae</taxon>
        <taxon>Gregarina</taxon>
    </lineage>
</organism>
<gene>
    <name evidence="1" type="ORF">GNI_120030</name>
</gene>
<sequence length="567" mass="62282">MHEEEYNDLYKIAVLGTVPDSRSWSQKVSQKVLEYAAVATVVAVLQYGLCSQGFCKSIPGYCSNIQSYLTGNGSTTGDSTAVAPMAHGLYQAQTTEAPGLMQGLVDTLTTAAGGRTGNVAPVSELKETVHLADADIRAAIEADYFPKVIDGVVVKFPRHFGNVATLTEARNDLTTAVENLVMTGKPMETSNLAAAGNFTEADRLAAMVLYQQLLSDNLFKTYLEVTKQDVAAKFAEASIDIAQTAARDARGALMDAVKTVCEKWNMAATDLEAVARGVPTEPSTFVCHKLPTMSFAELNRPGLFVDPGTGWDLQRFRASFSRCVDMDFNPETTDIWLGALGSEWAPRNRTCGRAREGTLMCRGLGVSNPQCFDFEPQWETYPGGLGFLIDMIDRIFRPTGDENCVVRCGGSHALDTPTELWLKNAEERDAVRNAMSGRMDLGDACTRKQLEHFVQVVQKMYTRAITRKYAPEMLAYRAEELKHVWYRAPCGTGIWKPGEPLPTCACPKFSISCETDNHFKVSLTDTNHEEPERTPENVFAAIPPDFKIKRCAYQCLTKIFADANTAA</sequence>
<dbReference type="Proteomes" id="UP000019763">
    <property type="component" value="Unassembled WGS sequence"/>
</dbReference>
<evidence type="ECO:0000313" key="2">
    <source>
        <dbReference type="Proteomes" id="UP000019763"/>
    </source>
</evidence>
<dbReference type="RefSeq" id="XP_011131829.1">
    <property type="nucleotide sequence ID" value="XM_011133527.1"/>
</dbReference>
<keyword evidence="2" id="KW-1185">Reference proteome</keyword>
<dbReference type="VEuPathDB" id="CryptoDB:GNI_120030"/>
<evidence type="ECO:0000313" key="1">
    <source>
        <dbReference type="EMBL" id="EZG54775.1"/>
    </source>
</evidence>
<name>A0A023B319_GRENI</name>
<dbReference type="GeneID" id="22914250"/>
<protein>
    <submittedName>
        <fullName evidence="1">Uncharacterized protein</fullName>
    </submittedName>
</protein>
<reference evidence="1" key="1">
    <citation type="submission" date="2013-12" db="EMBL/GenBank/DDBJ databases">
        <authorList>
            <person name="Omoto C.K."/>
            <person name="Sibley D."/>
            <person name="Venepally P."/>
            <person name="Hadjithomas M."/>
            <person name="Karamycheva S."/>
            <person name="Brunk B."/>
            <person name="Roos D."/>
            <person name="Caler E."/>
            <person name="Lorenzi H."/>
        </authorList>
    </citation>
    <scope>NUCLEOTIDE SEQUENCE</scope>
</reference>
<comment type="caution">
    <text evidence="1">The sequence shown here is derived from an EMBL/GenBank/DDBJ whole genome shotgun (WGS) entry which is preliminary data.</text>
</comment>
<dbReference type="EMBL" id="AFNH02000893">
    <property type="protein sequence ID" value="EZG54775.1"/>
    <property type="molecule type" value="Genomic_DNA"/>
</dbReference>
<accession>A0A023B319</accession>
<proteinExistence type="predicted"/>
<dbReference type="AlphaFoldDB" id="A0A023B319"/>